<comment type="caution">
    <text evidence="1">The sequence shown here is derived from an EMBL/GenBank/DDBJ whole genome shotgun (WGS) entry which is preliminary data.</text>
</comment>
<organism evidence="1 2">
    <name type="scientific">Colletotrichum cuscutae</name>
    <dbReference type="NCBI Taxonomy" id="1209917"/>
    <lineage>
        <taxon>Eukaryota</taxon>
        <taxon>Fungi</taxon>
        <taxon>Dikarya</taxon>
        <taxon>Ascomycota</taxon>
        <taxon>Pezizomycotina</taxon>
        <taxon>Sordariomycetes</taxon>
        <taxon>Hypocreomycetidae</taxon>
        <taxon>Glomerellales</taxon>
        <taxon>Glomerellaceae</taxon>
        <taxon>Colletotrichum</taxon>
        <taxon>Colletotrichum acutatum species complex</taxon>
    </lineage>
</organism>
<dbReference type="AlphaFoldDB" id="A0AAI9V9F3"/>
<keyword evidence="2" id="KW-1185">Reference proteome</keyword>
<evidence type="ECO:0000313" key="2">
    <source>
        <dbReference type="Proteomes" id="UP001239213"/>
    </source>
</evidence>
<proteinExistence type="predicted"/>
<dbReference type="EMBL" id="MPDP01000157">
    <property type="protein sequence ID" value="KAK1474740.1"/>
    <property type="molecule type" value="Genomic_DNA"/>
</dbReference>
<reference evidence="1" key="1">
    <citation type="submission" date="2016-11" db="EMBL/GenBank/DDBJ databases">
        <title>The genome sequence of Colletotrichum cuscutae.</title>
        <authorList>
            <person name="Baroncelli R."/>
        </authorList>
    </citation>
    <scope>NUCLEOTIDE SEQUENCE</scope>
    <source>
        <strain evidence="1">IMI 304802</strain>
    </source>
</reference>
<evidence type="ECO:0000313" key="1">
    <source>
        <dbReference type="EMBL" id="KAK1474740.1"/>
    </source>
</evidence>
<gene>
    <name evidence="1" type="ORF">CCUS01_05365</name>
</gene>
<dbReference type="Proteomes" id="UP001239213">
    <property type="component" value="Unassembled WGS sequence"/>
</dbReference>
<sequence length="144" mass="16027">MKLLRSKSRREICKYVTTGGSQNFYLIDISAGRMKSTPSTLRERSSAGINGNQRIVQRRSCLSPNLLSPQLRIAGRSKPTLRRCFCMSYSPLPYSTSISLFPAEVLLVLQVIARTLPESTVDVTSPPAMFTIVTHGSKSLTYRI</sequence>
<name>A0AAI9V9F3_9PEZI</name>
<protein>
    <submittedName>
        <fullName evidence="1">Uncharacterized protein</fullName>
    </submittedName>
</protein>
<accession>A0AAI9V9F3</accession>